<accession>A0ACB6RCV1</accession>
<reference evidence="1" key="1">
    <citation type="journal article" date="2020" name="Stud. Mycol.">
        <title>101 Dothideomycetes genomes: a test case for predicting lifestyles and emergence of pathogens.</title>
        <authorList>
            <person name="Haridas S."/>
            <person name="Albert R."/>
            <person name="Binder M."/>
            <person name="Bloem J."/>
            <person name="Labutti K."/>
            <person name="Salamov A."/>
            <person name="Andreopoulos B."/>
            <person name="Baker S."/>
            <person name="Barry K."/>
            <person name="Bills G."/>
            <person name="Bluhm B."/>
            <person name="Cannon C."/>
            <person name="Castanera R."/>
            <person name="Culley D."/>
            <person name="Daum C."/>
            <person name="Ezra D."/>
            <person name="Gonzalez J."/>
            <person name="Henrissat B."/>
            <person name="Kuo A."/>
            <person name="Liang C."/>
            <person name="Lipzen A."/>
            <person name="Lutzoni F."/>
            <person name="Magnuson J."/>
            <person name="Mondo S."/>
            <person name="Nolan M."/>
            <person name="Ohm R."/>
            <person name="Pangilinan J."/>
            <person name="Park H.-J."/>
            <person name="Ramirez L."/>
            <person name="Alfaro M."/>
            <person name="Sun H."/>
            <person name="Tritt A."/>
            <person name="Yoshinaga Y."/>
            <person name="Zwiers L.-H."/>
            <person name="Turgeon B."/>
            <person name="Goodwin S."/>
            <person name="Spatafora J."/>
            <person name="Crous P."/>
            <person name="Grigoriev I."/>
        </authorList>
    </citation>
    <scope>NUCLEOTIDE SEQUENCE</scope>
    <source>
        <strain evidence="1">ATCC 200398</strain>
    </source>
</reference>
<evidence type="ECO:0000313" key="1">
    <source>
        <dbReference type="EMBL" id="KAF2476301.1"/>
    </source>
</evidence>
<protein>
    <submittedName>
        <fullName evidence="1">Uncharacterized protein</fullName>
    </submittedName>
</protein>
<feature type="non-terminal residue" evidence="1">
    <location>
        <position position="1"/>
    </location>
</feature>
<name>A0ACB6RCV1_9PLEO</name>
<gene>
    <name evidence="1" type="ORF">BDR25DRAFT_209767</name>
</gene>
<proteinExistence type="predicted"/>
<keyword evidence="2" id="KW-1185">Reference proteome</keyword>
<sequence>IVNNTISTEWQYIREIANCYNKAPLLSSLPVRSPNDPAIVCGSDANAHPQIETATIIAGDEVGFMVSPPWTEFDWQTVIWHPGPGQIFLSKSPTENISAYDGSGDWFKIGYAGPENSTTWSLLGKYGMNVTIPRMTPPGKYLMRFEQFQPGPEFGDTPFFVACAHVEILGRGRGRVGRRHLVRFPGAYNISEPSTSILFLSCCDGSS</sequence>
<evidence type="ECO:0000313" key="2">
    <source>
        <dbReference type="Proteomes" id="UP000799755"/>
    </source>
</evidence>
<comment type="caution">
    <text evidence="1">The sequence shown here is derived from an EMBL/GenBank/DDBJ whole genome shotgun (WGS) entry which is preliminary data.</text>
</comment>
<organism evidence="1 2">
    <name type="scientific">Lindgomyces ingoldianus</name>
    <dbReference type="NCBI Taxonomy" id="673940"/>
    <lineage>
        <taxon>Eukaryota</taxon>
        <taxon>Fungi</taxon>
        <taxon>Dikarya</taxon>
        <taxon>Ascomycota</taxon>
        <taxon>Pezizomycotina</taxon>
        <taxon>Dothideomycetes</taxon>
        <taxon>Pleosporomycetidae</taxon>
        <taxon>Pleosporales</taxon>
        <taxon>Lindgomycetaceae</taxon>
        <taxon>Lindgomyces</taxon>
    </lineage>
</organism>
<dbReference type="EMBL" id="MU003494">
    <property type="protein sequence ID" value="KAF2476301.1"/>
    <property type="molecule type" value="Genomic_DNA"/>
</dbReference>
<dbReference type="Proteomes" id="UP000799755">
    <property type="component" value="Unassembled WGS sequence"/>
</dbReference>